<reference evidence="2 3" key="1">
    <citation type="submission" date="2020-04" db="EMBL/GenBank/DDBJ databases">
        <title>Perkinsus chesapeaki whole genome sequence.</title>
        <authorList>
            <person name="Bogema D.R."/>
        </authorList>
    </citation>
    <scope>NUCLEOTIDE SEQUENCE [LARGE SCALE GENOMIC DNA]</scope>
    <source>
        <strain evidence="2">ATCC PRA-425</strain>
    </source>
</reference>
<comment type="caution">
    <text evidence="2">The sequence shown here is derived from an EMBL/GenBank/DDBJ whole genome shotgun (WGS) entry which is preliminary data.</text>
</comment>
<sequence length="255" mass="27789">MFSIYAITGLLTVAATAKHVTPNGEYCGSGHHWRSLMVKVNEESATFDVSGIANVSGAAPFYLSDIPFQMNELGNEIVVLNKDTTPGDHPIGGFGYPLPSFTAVGYDATYDLIMATYNDEYLLCGHSKCGAESTAEDNKFGPNGHYCCSSKHWQYIQFRVNFNADTFTGTVAVGGIARLPHASPWYLSDMPFTLDSEMSLLTVHKETESRRSLRATIGGFGYPVPSWTSLSFNASSNTITAPYRGDLMELAAENF</sequence>
<gene>
    <name evidence="2" type="ORF">FOL47_006180</name>
</gene>
<feature type="signal peptide" evidence="1">
    <location>
        <begin position="1"/>
        <end position="17"/>
    </location>
</feature>
<keyword evidence="3" id="KW-1185">Reference proteome</keyword>
<evidence type="ECO:0000256" key="1">
    <source>
        <dbReference type="SAM" id="SignalP"/>
    </source>
</evidence>
<protein>
    <submittedName>
        <fullName evidence="2">Uncharacterized protein</fullName>
    </submittedName>
</protein>
<keyword evidence="1" id="KW-0732">Signal</keyword>
<dbReference type="AlphaFoldDB" id="A0A7J6LTQ9"/>
<dbReference type="OrthoDB" id="421326at2759"/>
<evidence type="ECO:0000313" key="3">
    <source>
        <dbReference type="Proteomes" id="UP000591131"/>
    </source>
</evidence>
<dbReference type="EMBL" id="JAAPAO010000342">
    <property type="protein sequence ID" value="KAF4662584.1"/>
    <property type="molecule type" value="Genomic_DNA"/>
</dbReference>
<name>A0A7J6LTQ9_PERCH</name>
<organism evidence="2 3">
    <name type="scientific">Perkinsus chesapeaki</name>
    <name type="common">Clam parasite</name>
    <name type="synonym">Perkinsus andrewsi</name>
    <dbReference type="NCBI Taxonomy" id="330153"/>
    <lineage>
        <taxon>Eukaryota</taxon>
        <taxon>Sar</taxon>
        <taxon>Alveolata</taxon>
        <taxon>Perkinsozoa</taxon>
        <taxon>Perkinsea</taxon>
        <taxon>Perkinsida</taxon>
        <taxon>Perkinsidae</taxon>
        <taxon>Perkinsus</taxon>
    </lineage>
</organism>
<evidence type="ECO:0000313" key="2">
    <source>
        <dbReference type="EMBL" id="KAF4662584.1"/>
    </source>
</evidence>
<dbReference type="Proteomes" id="UP000591131">
    <property type="component" value="Unassembled WGS sequence"/>
</dbReference>
<proteinExistence type="predicted"/>
<feature type="chain" id="PRO_5029806341" evidence="1">
    <location>
        <begin position="18"/>
        <end position="255"/>
    </location>
</feature>
<accession>A0A7J6LTQ9</accession>